<dbReference type="EMBL" id="JXBL01000001">
    <property type="protein sequence ID" value="KIE42096.1"/>
    <property type="molecule type" value="Genomic_DNA"/>
</dbReference>
<dbReference type="RefSeq" id="WP_039644346.1">
    <property type="nucleotide sequence ID" value="NZ_JXBL01000001.1"/>
</dbReference>
<evidence type="ECO:0000313" key="2">
    <source>
        <dbReference type="EMBL" id="KIE42096.1"/>
    </source>
</evidence>
<feature type="signal peptide" evidence="1">
    <location>
        <begin position="1"/>
        <end position="23"/>
    </location>
</feature>
<evidence type="ECO:0008006" key="4">
    <source>
        <dbReference type="Google" id="ProtNLM"/>
    </source>
</evidence>
<sequence>MKRKVTLAVAASVVALMPVMAQAANKLIVKDATGTTDKMVVTDTGYVGIGTNAPAVPLHLKGTNINDTKIISHYTGTTSGGGGNILMFHNNDPATNNGLPQANDRLGNLMFGSYIGSLGVAGAGISAYADGVWTNSSAPTYLSFQTAPAGTTGRADRMRITSVGNVGINTVSPTQKLEVNGGIRINTTATKPTCSLTIRGTMWFTQAATGVADTLEVCAKQANGTYAWMPLF</sequence>
<feature type="chain" id="PRO_5002151435" description="Lipoprotein" evidence="1">
    <location>
        <begin position="24"/>
        <end position="232"/>
    </location>
</feature>
<evidence type="ECO:0000256" key="1">
    <source>
        <dbReference type="SAM" id="SignalP"/>
    </source>
</evidence>
<keyword evidence="1" id="KW-0732">Signal</keyword>
<evidence type="ECO:0000313" key="3">
    <source>
        <dbReference type="Proteomes" id="UP000031433"/>
    </source>
</evidence>
<comment type="caution">
    <text evidence="2">The sequence shown here is derived from an EMBL/GenBank/DDBJ whole genome shotgun (WGS) entry which is preliminary data.</text>
</comment>
<organism evidence="2 3">
    <name type="scientific">Geobacter soli</name>
    <dbReference type="NCBI Taxonomy" id="1510391"/>
    <lineage>
        <taxon>Bacteria</taxon>
        <taxon>Pseudomonadati</taxon>
        <taxon>Thermodesulfobacteriota</taxon>
        <taxon>Desulfuromonadia</taxon>
        <taxon>Geobacterales</taxon>
        <taxon>Geobacteraceae</taxon>
        <taxon>Geobacter</taxon>
    </lineage>
</organism>
<dbReference type="Proteomes" id="UP000031433">
    <property type="component" value="Unassembled WGS sequence"/>
</dbReference>
<reference evidence="2 3" key="1">
    <citation type="submission" date="2015-01" db="EMBL/GenBank/DDBJ databases">
        <title>Genome sequence of the anaerobic bacterium Geobacter soli GSS01, a dissimilatory Fe(III) reducer from soil.</title>
        <authorList>
            <person name="Yang G."/>
            <person name="Zhou S."/>
        </authorList>
    </citation>
    <scope>NUCLEOTIDE SEQUENCE [LARGE SCALE GENOMIC DNA]</scope>
    <source>
        <strain evidence="2 3">GSS01</strain>
    </source>
</reference>
<dbReference type="AlphaFoldDB" id="A0A0C1QVA6"/>
<name>A0A0C1QVA6_9BACT</name>
<keyword evidence="3" id="KW-1185">Reference proteome</keyword>
<proteinExistence type="predicted"/>
<gene>
    <name evidence="2" type="ORF">SE37_05355</name>
</gene>
<accession>A0A0C1QVA6</accession>
<protein>
    <recommendedName>
        <fullName evidence="4">Lipoprotein</fullName>
    </recommendedName>
</protein>